<dbReference type="Proteomes" id="UP000828048">
    <property type="component" value="Chromosome 12"/>
</dbReference>
<evidence type="ECO:0000313" key="2">
    <source>
        <dbReference type="Proteomes" id="UP000828048"/>
    </source>
</evidence>
<gene>
    <name evidence="1" type="ORF">Vadar_010489</name>
</gene>
<protein>
    <submittedName>
        <fullName evidence="1">Uncharacterized protein</fullName>
    </submittedName>
</protein>
<dbReference type="EMBL" id="CM037162">
    <property type="protein sequence ID" value="KAH7862870.1"/>
    <property type="molecule type" value="Genomic_DNA"/>
</dbReference>
<evidence type="ECO:0000313" key="1">
    <source>
        <dbReference type="EMBL" id="KAH7862870.1"/>
    </source>
</evidence>
<proteinExistence type="predicted"/>
<comment type="caution">
    <text evidence="1">The sequence shown here is derived from an EMBL/GenBank/DDBJ whole genome shotgun (WGS) entry which is preliminary data.</text>
</comment>
<keyword evidence="2" id="KW-1185">Reference proteome</keyword>
<name>A0ACB7ZAU3_9ERIC</name>
<reference evidence="1 2" key="1">
    <citation type="journal article" date="2021" name="Hortic Res">
        <title>High-quality reference genome and annotation aids understanding of berry development for evergreen blueberry (Vaccinium darrowii).</title>
        <authorList>
            <person name="Yu J."/>
            <person name="Hulse-Kemp A.M."/>
            <person name="Babiker E."/>
            <person name="Staton M."/>
        </authorList>
    </citation>
    <scope>NUCLEOTIDE SEQUENCE [LARGE SCALE GENOMIC DNA]</scope>
    <source>
        <strain evidence="2">cv. NJ 8807/NJ 8810</strain>
        <tissue evidence="1">Young leaf</tissue>
    </source>
</reference>
<sequence>MASHFLPATATTRMLSPSNTSRPSPPERTRTSFFPRASLSTNSVSPFPTGTLTREFSGLKIRPDSLKPLSPTPSTSRAKRSVVTMAIRNRRPFNKFDHQPPDLESYYFQHRIILLCVPLFAENCEMILQELLYLAYEDTEQPVYMYINSTGTMMGDYKLGHEREALVILDNMSWLGPPIFTLCVGHAWGEAALILASGKKGHRTALPSSTIMIREPLDRFQGQASVVETNRNEMKILKEDLVEALTQCTGHTKEKIETDIRRPKYFSANEAVEYGLIDKVLVSERAKKVITRNIQTWKSECHY</sequence>
<organism evidence="1 2">
    <name type="scientific">Vaccinium darrowii</name>
    <dbReference type="NCBI Taxonomy" id="229202"/>
    <lineage>
        <taxon>Eukaryota</taxon>
        <taxon>Viridiplantae</taxon>
        <taxon>Streptophyta</taxon>
        <taxon>Embryophyta</taxon>
        <taxon>Tracheophyta</taxon>
        <taxon>Spermatophyta</taxon>
        <taxon>Magnoliopsida</taxon>
        <taxon>eudicotyledons</taxon>
        <taxon>Gunneridae</taxon>
        <taxon>Pentapetalae</taxon>
        <taxon>asterids</taxon>
        <taxon>Ericales</taxon>
        <taxon>Ericaceae</taxon>
        <taxon>Vaccinioideae</taxon>
        <taxon>Vaccinieae</taxon>
        <taxon>Vaccinium</taxon>
    </lineage>
</organism>
<accession>A0ACB7ZAU3</accession>